<protein>
    <recommendedName>
        <fullName evidence="11">C2H2-type domain-containing protein</fullName>
    </recommendedName>
</protein>
<feature type="domain" description="C2H2-type" evidence="11">
    <location>
        <begin position="3"/>
        <end position="30"/>
    </location>
</feature>
<dbReference type="GO" id="GO:0031519">
    <property type="term" value="C:PcG protein complex"/>
    <property type="evidence" value="ECO:0007669"/>
    <property type="project" value="TreeGrafter"/>
</dbReference>
<dbReference type="FunFam" id="3.30.160.60:FF:000325">
    <property type="entry name" value="ZFP90 zinc finger protein"/>
    <property type="match status" value="1"/>
</dbReference>
<reference evidence="12 13" key="1">
    <citation type="submission" date="2016-07" db="EMBL/GenBank/DDBJ databases">
        <title>Pervasive Adenine N6-methylation of Active Genes in Fungi.</title>
        <authorList>
            <consortium name="DOE Joint Genome Institute"/>
            <person name="Mondo S.J."/>
            <person name="Dannebaum R.O."/>
            <person name="Kuo R.C."/>
            <person name="Labutti K."/>
            <person name="Haridas S."/>
            <person name="Kuo A."/>
            <person name="Salamov A."/>
            <person name="Ahrendt S.R."/>
            <person name="Lipzen A."/>
            <person name="Sullivan W."/>
            <person name="Andreopoulos W.B."/>
            <person name="Clum A."/>
            <person name="Lindquist E."/>
            <person name="Daum C."/>
            <person name="Ramamoorthy G.K."/>
            <person name="Gryganskyi A."/>
            <person name="Culley D."/>
            <person name="Magnuson J.K."/>
            <person name="James T.Y."/>
            <person name="O'Malley M.A."/>
            <person name="Stajich J.E."/>
            <person name="Spatafora J.W."/>
            <person name="Visel A."/>
            <person name="Grigoriev I.V."/>
        </authorList>
    </citation>
    <scope>NUCLEOTIDE SEQUENCE [LARGE SCALE GENOMIC DNA]</scope>
    <source>
        <strain evidence="12 13">JEL800</strain>
    </source>
</reference>
<organism evidence="12 13">
    <name type="scientific">Rhizoclosmatium globosum</name>
    <dbReference type="NCBI Taxonomy" id="329046"/>
    <lineage>
        <taxon>Eukaryota</taxon>
        <taxon>Fungi</taxon>
        <taxon>Fungi incertae sedis</taxon>
        <taxon>Chytridiomycota</taxon>
        <taxon>Chytridiomycota incertae sedis</taxon>
        <taxon>Chytridiomycetes</taxon>
        <taxon>Chytridiales</taxon>
        <taxon>Chytriomycetaceae</taxon>
        <taxon>Rhizoclosmatium</taxon>
    </lineage>
</organism>
<dbReference type="PANTHER" id="PTHR14003:SF19">
    <property type="entry name" value="YY2 TRANSCRIPTION FACTOR"/>
    <property type="match status" value="1"/>
</dbReference>
<evidence type="ECO:0000256" key="5">
    <source>
        <dbReference type="ARBA" id="ARBA00022833"/>
    </source>
</evidence>
<evidence type="ECO:0000256" key="9">
    <source>
        <dbReference type="ARBA" id="ARBA00023242"/>
    </source>
</evidence>
<dbReference type="PANTHER" id="PTHR14003">
    <property type="entry name" value="TRANSCRIPTIONAL REPRESSOR PROTEIN YY"/>
    <property type="match status" value="1"/>
</dbReference>
<comment type="subcellular location">
    <subcellularLocation>
        <location evidence="1">Nucleus</location>
    </subcellularLocation>
</comment>
<proteinExistence type="predicted"/>
<evidence type="ECO:0000256" key="3">
    <source>
        <dbReference type="ARBA" id="ARBA00022737"/>
    </source>
</evidence>
<keyword evidence="13" id="KW-1185">Reference proteome</keyword>
<dbReference type="STRING" id="329046.A0A1Y2CMI8"/>
<gene>
    <name evidence="12" type="ORF">BCR33DRAFT_649738</name>
</gene>
<keyword evidence="3" id="KW-0677">Repeat</keyword>
<evidence type="ECO:0000259" key="11">
    <source>
        <dbReference type="PROSITE" id="PS50157"/>
    </source>
</evidence>
<feature type="non-terminal residue" evidence="12">
    <location>
        <position position="54"/>
    </location>
</feature>
<keyword evidence="7" id="KW-0238">DNA-binding</keyword>
<dbReference type="GO" id="GO:0000978">
    <property type="term" value="F:RNA polymerase II cis-regulatory region sequence-specific DNA binding"/>
    <property type="evidence" value="ECO:0007669"/>
    <property type="project" value="TreeGrafter"/>
</dbReference>
<dbReference type="Pfam" id="PF00096">
    <property type="entry name" value="zf-C2H2"/>
    <property type="match status" value="2"/>
</dbReference>
<keyword evidence="4 10" id="KW-0863">Zinc-finger</keyword>
<feature type="domain" description="C2H2-type" evidence="11">
    <location>
        <begin position="31"/>
        <end position="54"/>
    </location>
</feature>
<evidence type="ECO:0000256" key="4">
    <source>
        <dbReference type="ARBA" id="ARBA00022771"/>
    </source>
</evidence>
<dbReference type="EMBL" id="MCGO01000012">
    <property type="protein sequence ID" value="ORY48167.1"/>
    <property type="molecule type" value="Genomic_DNA"/>
</dbReference>
<dbReference type="SMART" id="SM00355">
    <property type="entry name" value="ZnF_C2H2"/>
    <property type="match status" value="2"/>
</dbReference>
<evidence type="ECO:0000256" key="2">
    <source>
        <dbReference type="ARBA" id="ARBA00022723"/>
    </source>
</evidence>
<dbReference type="SUPFAM" id="SSF57667">
    <property type="entry name" value="beta-beta-alpha zinc fingers"/>
    <property type="match status" value="1"/>
</dbReference>
<comment type="caution">
    <text evidence="12">The sequence shown here is derived from an EMBL/GenBank/DDBJ whole genome shotgun (WGS) entry which is preliminary data.</text>
</comment>
<evidence type="ECO:0000313" key="12">
    <source>
        <dbReference type="EMBL" id="ORY48167.1"/>
    </source>
</evidence>
<evidence type="ECO:0000256" key="10">
    <source>
        <dbReference type="PROSITE-ProRule" id="PRU00042"/>
    </source>
</evidence>
<keyword evidence="5" id="KW-0862">Zinc</keyword>
<evidence type="ECO:0000256" key="7">
    <source>
        <dbReference type="ARBA" id="ARBA00023125"/>
    </source>
</evidence>
<keyword evidence="6" id="KW-0805">Transcription regulation</keyword>
<dbReference type="Proteomes" id="UP000193642">
    <property type="component" value="Unassembled WGS sequence"/>
</dbReference>
<dbReference type="InterPro" id="IPR013087">
    <property type="entry name" value="Znf_C2H2_type"/>
</dbReference>
<dbReference type="AlphaFoldDB" id="A0A1Y2CMI8"/>
<keyword evidence="2" id="KW-0479">Metal-binding</keyword>
<dbReference type="Gene3D" id="3.30.160.60">
    <property type="entry name" value="Classic Zinc Finger"/>
    <property type="match status" value="2"/>
</dbReference>
<name>A0A1Y2CMI8_9FUNG</name>
<accession>A0A1Y2CMI8</accession>
<dbReference type="PROSITE" id="PS50157">
    <property type="entry name" value="ZINC_FINGER_C2H2_2"/>
    <property type="match status" value="2"/>
</dbReference>
<evidence type="ECO:0000256" key="1">
    <source>
        <dbReference type="ARBA" id="ARBA00004123"/>
    </source>
</evidence>
<evidence type="ECO:0000256" key="6">
    <source>
        <dbReference type="ARBA" id="ARBA00023015"/>
    </source>
</evidence>
<keyword evidence="9" id="KW-0539">Nucleus</keyword>
<evidence type="ECO:0000256" key="8">
    <source>
        <dbReference type="ARBA" id="ARBA00023163"/>
    </source>
</evidence>
<sequence length="54" mass="6293">RPFVCTYCNKSFNQKGNLKTHERKHTGDKPFKCSHPGCTKEFSQQGNLRTHEKI</sequence>
<evidence type="ECO:0000313" key="13">
    <source>
        <dbReference type="Proteomes" id="UP000193642"/>
    </source>
</evidence>
<dbReference type="PROSITE" id="PS00028">
    <property type="entry name" value="ZINC_FINGER_C2H2_1"/>
    <property type="match status" value="1"/>
</dbReference>
<dbReference type="GO" id="GO:0000785">
    <property type="term" value="C:chromatin"/>
    <property type="evidence" value="ECO:0007669"/>
    <property type="project" value="TreeGrafter"/>
</dbReference>
<dbReference type="InterPro" id="IPR036236">
    <property type="entry name" value="Znf_C2H2_sf"/>
</dbReference>
<dbReference type="GO" id="GO:0005667">
    <property type="term" value="C:transcription regulator complex"/>
    <property type="evidence" value="ECO:0007669"/>
    <property type="project" value="TreeGrafter"/>
</dbReference>
<dbReference type="FunFam" id="3.30.160.60:FF:000624">
    <property type="entry name" value="zinc finger protein 697"/>
    <property type="match status" value="1"/>
</dbReference>
<dbReference type="GO" id="GO:0000981">
    <property type="term" value="F:DNA-binding transcription factor activity, RNA polymerase II-specific"/>
    <property type="evidence" value="ECO:0007669"/>
    <property type="project" value="TreeGrafter"/>
</dbReference>
<keyword evidence="8" id="KW-0804">Transcription</keyword>
<dbReference type="GO" id="GO:0008270">
    <property type="term" value="F:zinc ion binding"/>
    <property type="evidence" value="ECO:0007669"/>
    <property type="project" value="UniProtKB-KW"/>
</dbReference>
<feature type="non-terminal residue" evidence="12">
    <location>
        <position position="1"/>
    </location>
</feature>
<dbReference type="OrthoDB" id="6077919at2759"/>